<evidence type="ECO:0000256" key="3">
    <source>
        <dbReference type="ARBA" id="ARBA00023237"/>
    </source>
</evidence>
<dbReference type="PROSITE" id="PS51123">
    <property type="entry name" value="OMPA_2"/>
    <property type="match status" value="1"/>
</dbReference>
<dbReference type="InterPro" id="IPR006665">
    <property type="entry name" value="OmpA-like"/>
</dbReference>
<dbReference type="InterPro" id="IPR011659">
    <property type="entry name" value="WD40"/>
</dbReference>
<dbReference type="Proteomes" id="UP000284243">
    <property type="component" value="Unassembled WGS sequence"/>
</dbReference>
<dbReference type="Gene3D" id="3.30.1330.60">
    <property type="entry name" value="OmpA-like domain"/>
    <property type="match status" value="1"/>
</dbReference>
<dbReference type="SUPFAM" id="SSF48452">
    <property type="entry name" value="TPR-like"/>
    <property type="match status" value="1"/>
</dbReference>
<name>A0A412TYB5_9BACT</name>
<dbReference type="Pfam" id="PF07676">
    <property type="entry name" value="PD40"/>
    <property type="match status" value="3"/>
</dbReference>
<dbReference type="SUPFAM" id="SSF103088">
    <property type="entry name" value="OmpA-like"/>
    <property type="match status" value="1"/>
</dbReference>
<protein>
    <recommendedName>
        <fullName evidence="5">OmpA-like domain-containing protein</fullName>
    </recommendedName>
</protein>
<accession>A0A412TYB5</accession>
<dbReference type="Gene3D" id="1.25.40.10">
    <property type="entry name" value="Tetratricopeptide repeat domain"/>
    <property type="match status" value="1"/>
</dbReference>
<dbReference type="SUPFAM" id="SSF82171">
    <property type="entry name" value="DPP6 N-terminal domain-like"/>
    <property type="match status" value="1"/>
</dbReference>
<dbReference type="PRINTS" id="PR01021">
    <property type="entry name" value="OMPADOMAIN"/>
</dbReference>
<dbReference type="AlphaFoldDB" id="A0A412TYB5"/>
<dbReference type="InterPro" id="IPR006664">
    <property type="entry name" value="OMP_bac"/>
</dbReference>
<evidence type="ECO:0000259" key="5">
    <source>
        <dbReference type="PROSITE" id="PS51123"/>
    </source>
</evidence>
<dbReference type="PROSITE" id="PS51257">
    <property type="entry name" value="PROKAR_LIPOPROTEIN"/>
    <property type="match status" value="1"/>
</dbReference>
<sequence length="782" mass="88947">MKFFLIICGVLVGMMGCSSKYYMRRGDRMAETGRFYKAGSKYEKAYHKTKSKDFQALAAIKAGQVNQNVNRLKEAYNWLRKAERANPQMPEIYLKVAQLAVMNDDTATAREYYRKQEALFGDGKGNDGLYYLEQVDNDLREQGRYRIALKREFNSRYSDFAPVYVPGDTTRVLLASTRKPDPRKKRIKTDPVTGEGYSHIYGTRYVQEIRSTDKQGKVKVKRFKEPRWLQPELQKDSIYSNRSEGVMCFAPDGRTLYFTSSRMIKESQVGTRIYKVIRQAANSGEETEKKEWGSVSLAGICGDSVSIGHPALTPDGLRLYFVTDQLPGGFGGKDIWYVDRLEEKWGQPQNAGELINTAGDEMFPYVRENGEFYFASNGHYGFGGLDLYKVGNVAGKEVIIHLPAPLNSFADDFGIAFKPGTEDGLLTSGRSGRNDHIYRFSFIPQQLKINLLTVNTVTELPIAKVNVTVTADNGEVSYLETDSLGRAEMEVVSDCEYVFVTDHPRFLKGKGLASTYREKADRLYELQIGMQPIEKPIVIPNIYFDVAKWELRPEARQNLEELLTILEDNPNITIELSAHTDMVGNDEANRILSEHRARAVVDYLIGKGVYWDRLEAKGYGETQPRQINEKDAREYPFFKVGEVLNERFVGRLRGEQRETALQLNRRIEFKVLRTNYKPGPNSLFNPNQMAVAAEEGTKKIGETQLRELRAVKGRFFTLQLGVFKNVPAVLNQFRVVFTEKLSHGVVRYCTGVYDTREEAQQAAAALKQKGIGYLIKEFEFSH</sequence>
<evidence type="ECO:0000256" key="1">
    <source>
        <dbReference type="ARBA" id="ARBA00004442"/>
    </source>
</evidence>
<dbReference type="InterPro" id="IPR011990">
    <property type="entry name" value="TPR-like_helical_dom_sf"/>
</dbReference>
<evidence type="ECO:0000313" key="7">
    <source>
        <dbReference type="Proteomes" id="UP000284243"/>
    </source>
</evidence>
<dbReference type="InterPro" id="IPR050330">
    <property type="entry name" value="Bact_OuterMem_StrucFunc"/>
</dbReference>
<evidence type="ECO:0000313" key="6">
    <source>
        <dbReference type="EMBL" id="RGU58885.1"/>
    </source>
</evidence>
<dbReference type="EMBL" id="QRYC01000001">
    <property type="protein sequence ID" value="RGU58885.1"/>
    <property type="molecule type" value="Genomic_DNA"/>
</dbReference>
<dbReference type="CDD" id="cd07185">
    <property type="entry name" value="OmpA_C-like"/>
    <property type="match status" value="1"/>
</dbReference>
<dbReference type="PANTHER" id="PTHR30329">
    <property type="entry name" value="STATOR ELEMENT OF FLAGELLAR MOTOR COMPLEX"/>
    <property type="match status" value="1"/>
</dbReference>
<dbReference type="InterPro" id="IPR036737">
    <property type="entry name" value="OmpA-like_sf"/>
</dbReference>
<proteinExistence type="predicted"/>
<dbReference type="PANTHER" id="PTHR30329:SF21">
    <property type="entry name" value="LIPOPROTEIN YIAD-RELATED"/>
    <property type="match status" value="1"/>
</dbReference>
<comment type="caution">
    <text evidence="6">The sequence shown here is derived from an EMBL/GenBank/DDBJ whole genome shotgun (WGS) entry which is preliminary data.</text>
</comment>
<feature type="domain" description="OmpA-like" evidence="5">
    <location>
        <begin position="531"/>
        <end position="675"/>
    </location>
</feature>
<keyword evidence="2 4" id="KW-0472">Membrane</keyword>
<evidence type="ECO:0000256" key="4">
    <source>
        <dbReference type="PROSITE-ProRule" id="PRU00473"/>
    </source>
</evidence>
<organism evidence="6 7">
    <name type="scientific">Odoribacter splanchnicus</name>
    <dbReference type="NCBI Taxonomy" id="28118"/>
    <lineage>
        <taxon>Bacteria</taxon>
        <taxon>Pseudomonadati</taxon>
        <taxon>Bacteroidota</taxon>
        <taxon>Bacteroidia</taxon>
        <taxon>Bacteroidales</taxon>
        <taxon>Odoribacteraceae</taxon>
        <taxon>Odoribacter</taxon>
    </lineage>
</organism>
<dbReference type="Pfam" id="PF00691">
    <property type="entry name" value="OmpA"/>
    <property type="match status" value="1"/>
</dbReference>
<gene>
    <name evidence="6" type="ORF">DWW57_00360</name>
</gene>
<reference evidence="6 7" key="1">
    <citation type="submission" date="2018-08" db="EMBL/GenBank/DDBJ databases">
        <title>A genome reference for cultivated species of the human gut microbiota.</title>
        <authorList>
            <person name="Zou Y."/>
            <person name="Xue W."/>
            <person name="Luo G."/>
        </authorList>
    </citation>
    <scope>NUCLEOTIDE SEQUENCE [LARGE SCALE GENOMIC DNA]</scope>
    <source>
        <strain evidence="6 7">AF16-14</strain>
    </source>
</reference>
<dbReference type="RefSeq" id="WP_022159886.1">
    <property type="nucleotide sequence ID" value="NZ_CABJFF010000006.1"/>
</dbReference>
<keyword evidence="3" id="KW-0998">Cell outer membrane</keyword>
<dbReference type="GO" id="GO:0009279">
    <property type="term" value="C:cell outer membrane"/>
    <property type="evidence" value="ECO:0007669"/>
    <property type="project" value="UniProtKB-SubCell"/>
</dbReference>
<comment type="subcellular location">
    <subcellularLocation>
        <location evidence="1">Cell outer membrane</location>
    </subcellularLocation>
</comment>
<evidence type="ECO:0000256" key="2">
    <source>
        <dbReference type="ARBA" id="ARBA00023136"/>
    </source>
</evidence>